<dbReference type="PROSITE" id="PS50887">
    <property type="entry name" value="GGDEF"/>
    <property type="match status" value="1"/>
</dbReference>
<dbReference type="Gene3D" id="3.30.70.270">
    <property type="match status" value="1"/>
</dbReference>
<accession>A0A0D6PCW0</accession>
<comment type="caution">
    <text evidence="2">The sequence shown here is derived from an EMBL/GenBank/DDBJ whole genome shotgun (WGS) entry which is preliminary data.</text>
</comment>
<dbReference type="Gene3D" id="3.30.450.40">
    <property type="match status" value="1"/>
</dbReference>
<dbReference type="Proteomes" id="UP000032668">
    <property type="component" value="Unassembled WGS sequence"/>
</dbReference>
<dbReference type="PANTHER" id="PTHR43102">
    <property type="entry name" value="SLR1143 PROTEIN"/>
    <property type="match status" value="1"/>
</dbReference>
<dbReference type="SUPFAM" id="SSF55073">
    <property type="entry name" value="Nucleotide cyclase"/>
    <property type="match status" value="1"/>
</dbReference>
<name>A0A0D6PCW0_9PROT</name>
<protein>
    <recommendedName>
        <fullName evidence="1">GGDEF domain-containing protein</fullName>
    </recommendedName>
</protein>
<dbReference type="EMBL" id="BANC01000005">
    <property type="protein sequence ID" value="GAN78684.1"/>
    <property type="molecule type" value="Genomic_DNA"/>
</dbReference>
<dbReference type="CDD" id="cd01949">
    <property type="entry name" value="GGDEF"/>
    <property type="match status" value="1"/>
</dbReference>
<dbReference type="NCBIfam" id="TIGR00254">
    <property type="entry name" value="GGDEF"/>
    <property type="match status" value="1"/>
</dbReference>
<dbReference type="SMART" id="SM00065">
    <property type="entry name" value="GAF"/>
    <property type="match status" value="1"/>
</dbReference>
<dbReference type="PANTHER" id="PTHR43102:SF2">
    <property type="entry name" value="GAF DOMAIN-CONTAINING PROTEIN"/>
    <property type="match status" value="1"/>
</dbReference>
<sequence>MHVSTEAKQVSLSEMLRLKDMHALNLIYTPAEARFDRITRLTARILKAPIAMINFIAEDHQWTKSSFGLSFTSLPRGTSFCNLALSFHGPFVVPDATQDERVANNAIVTGPPFVRFYAGHAIHAESGSAVGALCIMDTLSRQLGPDEQETLQDLAIIAERELSRSRPPSFQDALIQSWEPIDRRNAVDEVTRMWNRVMIEELIYLECTHATSDSSFSLLFVDIDRLSIVNEHFGMETGDRALSEIARQIRHSIREDDACGRYDVNCFAVLLQAGLIDSKLVAERICEMVASHGVPGLPMPLTVSVGVACVKETKPSPAILMTAAAKALREAKVKGGNQVATALL</sequence>
<feature type="domain" description="GGDEF" evidence="1">
    <location>
        <begin position="214"/>
        <end position="344"/>
    </location>
</feature>
<evidence type="ECO:0000313" key="2">
    <source>
        <dbReference type="EMBL" id="GAN78684.1"/>
    </source>
</evidence>
<dbReference type="SUPFAM" id="SSF55781">
    <property type="entry name" value="GAF domain-like"/>
    <property type="match status" value="1"/>
</dbReference>
<dbReference type="AlphaFoldDB" id="A0A0D6PCW0"/>
<dbReference type="InterPro" id="IPR029787">
    <property type="entry name" value="Nucleotide_cyclase"/>
</dbReference>
<dbReference type="InterPro" id="IPR000160">
    <property type="entry name" value="GGDEF_dom"/>
</dbReference>
<dbReference type="SMART" id="SM00267">
    <property type="entry name" value="GGDEF"/>
    <property type="match status" value="1"/>
</dbReference>
<dbReference type="InterPro" id="IPR029016">
    <property type="entry name" value="GAF-like_dom_sf"/>
</dbReference>
<evidence type="ECO:0000313" key="3">
    <source>
        <dbReference type="Proteomes" id="UP000032668"/>
    </source>
</evidence>
<evidence type="ECO:0000259" key="1">
    <source>
        <dbReference type="PROSITE" id="PS50887"/>
    </source>
</evidence>
<dbReference type="InterPro" id="IPR043128">
    <property type="entry name" value="Rev_trsase/Diguanyl_cyclase"/>
</dbReference>
<gene>
    <name evidence="2" type="ORF">Aam_005_083</name>
</gene>
<dbReference type="Pfam" id="PF01590">
    <property type="entry name" value="GAF"/>
    <property type="match status" value="1"/>
</dbReference>
<dbReference type="STRING" id="1120923.SAMN02746095_00497"/>
<keyword evidence="3" id="KW-1185">Reference proteome</keyword>
<dbReference type="Pfam" id="PF00990">
    <property type="entry name" value="GGDEF"/>
    <property type="match status" value="1"/>
</dbReference>
<dbReference type="InterPro" id="IPR003018">
    <property type="entry name" value="GAF"/>
</dbReference>
<reference evidence="2 3" key="1">
    <citation type="submission" date="2012-11" db="EMBL/GenBank/DDBJ databases">
        <title>Whole genome sequence of Acidocella aminolytica 101 = DSM 11237.</title>
        <authorList>
            <person name="Azuma Y."/>
            <person name="Higashiura N."/>
            <person name="Hirakawa H."/>
            <person name="Matsushita K."/>
        </authorList>
    </citation>
    <scope>NUCLEOTIDE SEQUENCE [LARGE SCALE GENOMIC DNA]</scope>
    <source>
        <strain evidence="3">101 / DSM 11237</strain>
    </source>
</reference>
<organism evidence="2 3">
    <name type="scientific">Acidocella aminolytica 101 = DSM 11237</name>
    <dbReference type="NCBI Taxonomy" id="1120923"/>
    <lineage>
        <taxon>Bacteria</taxon>
        <taxon>Pseudomonadati</taxon>
        <taxon>Pseudomonadota</taxon>
        <taxon>Alphaproteobacteria</taxon>
        <taxon>Acetobacterales</taxon>
        <taxon>Acidocellaceae</taxon>
        <taxon>Acidocella</taxon>
    </lineage>
</organism>
<proteinExistence type="predicted"/>